<dbReference type="InterPro" id="IPR017930">
    <property type="entry name" value="Myb_dom"/>
</dbReference>
<dbReference type="InterPro" id="IPR051575">
    <property type="entry name" value="Myb-like_DNA-bd"/>
</dbReference>
<dbReference type="PANTHER" id="PTHR46621:SF1">
    <property type="entry name" value="SNRNA-ACTIVATING PROTEIN COMPLEX SUBUNIT 4"/>
    <property type="match status" value="1"/>
</dbReference>
<dbReference type="PROSITE" id="PS50090">
    <property type="entry name" value="MYB_LIKE"/>
    <property type="match status" value="3"/>
</dbReference>
<reference evidence="8 9" key="1">
    <citation type="submission" date="2019-07" db="EMBL/GenBank/DDBJ databases">
        <title>Rhodotorula toruloides NBRC10032 genome sequencing.</title>
        <authorList>
            <person name="Shida Y."/>
            <person name="Takaku H."/>
            <person name="Ogasawara W."/>
            <person name="Mori K."/>
        </authorList>
    </citation>
    <scope>NUCLEOTIDE SEQUENCE [LARGE SCALE GENOMIC DNA]</scope>
    <source>
        <strain evidence="8 9">NBRC10032</strain>
    </source>
</reference>
<dbReference type="EMBL" id="BJWK01000009">
    <property type="protein sequence ID" value="GEM09753.1"/>
    <property type="molecule type" value="Genomic_DNA"/>
</dbReference>
<evidence type="ECO:0000256" key="4">
    <source>
        <dbReference type="ARBA" id="ARBA00023242"/>
    </source>
</evidence>
<feature type="domain" description="Myb-like" evidence="6">
    <location>
        <begin position="398"/>
        <end position="448"/>
    </location>
</feature>
<feature type="domain" description="HTH myb-type" evidence="7">
    <location>
        <begin position="348"/>
        <end position="397"/>
    </location>
</feature>
<organism evidence="8 9">
    <name type="scientific">Rhodotorula toruloides</name>
    <name type="common">Yeast</name>
    <name type="synonym">Rhodosporidium toruloides</name>
    <dbReference type="NCBI Taxonomy" id="5286"/>
    <lineage>
        <taxon>Eukaryota</taxon>
        <taxon>Fungi</taxon>
        <taxon>Dikarya</taxon>
        <taxon>Basidiomycota</taxon>
        <taxon>Pucciniomycotina</taxon>
        <taxon>Microbotryomycetes</taxon>
        <taxon>Sporidiobolales</taxon>
        <taxon>Sporidiobolaceae</taxon>
        <taxon>Rhodotorula</taxon>
    </lineage>
</organism>
<evidence type="ECO:0000256" key="3">
    <source>
        <dbReference type="ARBA" id="ARBA00023163"/>
    </source>
</evidence>
<keyword evidence="3" id="KW-0804">Transcription</keyword>
<dbReference type="PROSITE" id="PS51294">
    <property type="entry name" value="HTH_MYB"/>
    <property type="match status" value="2"/>
</dbReference>
<feature type="region of interest" description="Disordered" evidence="5">
    <location>
        <begin position="493"/>
        <end position="628"/>
    </location>
</feature>
<gene>
    <name evidence="8" type="ORF">Rt10032_c09g3770</name>
</gene>
<evidence type="ECO:0000259" key="7">
    <source>
        <dbReference type="PROSITE" id="PS51294"/>
    </source>
</evidence>
<dbReference type="AlphaFoldDB" id="A0A511KHA2"/>
<dbReference type="CDD" id="cd00167">
    <property type="entry name" value="SANT"/>
    <property type="match status" value="2"/>
</dbReference>
<name>A0A511KHA2_RHOTO</name>
<dbReference type="Gene3D" id="1.10.10.60">
    <property type="entry name" value="Homeodomain-like"/>
    <property type="match status" value="2"/>
</dbReference>
<proteinExistence type="predicted"/>
<dbReference type="SUPFAM" id="SSF46689">
    <property type="entry name" value="Homeodomain-like"/>
    <property type="match status" value="4"/>
</dbReference>
<dbReference type="GO" id="GO:0042796">
    <property type="term" value="P:snRNA transcription by RNA polymerase III"/>
    <property type="evidence" value="ECO:0007669"/>
    <property type="project" value="TreeGrafter"/>
</dbReference>
<keyword evidence="2" id="KW-0238">DNA-binding</keyword>
<feature type="compositionally biased region" description="Acidic residues" evidence="5">
    <location>
        <begin position="600"/>
        <end position="611"/>
    </location>
</feature>
<dbReference type="Proteomes" id="UP000321518">
    <property type="component" value="Unassembled WGS sequence"/>
</dbReference>
<dbReference type="GO" id="GO:0000978">
    <property type="term" value="F:RNA polymerase II cis-regulatory region sequence-specific DNA binding"/>
    <property type="evidence" value="ECO:0007669"/>
    <property type="project" value="TreeGrafter"/>
</dbReference>
<evidence type="ECO:0000256" key="2">
    <source>
        <dbReference type="ARBA" id="ARBA00023125"/>
    </source>
</evidence>
<feature type="domain" description="Myb-like" evidence="6">
    <location>
        <begin position="457"/>
        <end position="502"/>
    </location>
</feature>
<sequence>MNDASSTGLAQDVGLLAGKANSLGDFGVQLLASQSAYSSGGTAIDDEEFAENAENASLREMGADADVALAANKAYQAEVIKAMDRVDAARKRISELDILLTSLSESLASTQPADAASLSTVAAEASLTELVASTRALGQTTFKISAPGTSDPGLPFFRHFYGKDIPPNPDGEARDRYLSAIRIVAWTPAERARLRQEIVAQNHRMVAKEALRLGRDITQVMASKDPKWFVENLEGLDWDQVAVVVHLGLASLALLPQLHWKANVAAPCGRRTQMERRSPSACRMQWLQHDHPRLNTSSKWAKDELKHLYEIVESREDGVREDNGGWEAVASELGTNRSVMACLSAYQRRPLPKEAFTQEDDERIKEAVAWWGENWQVVARHVQRNPTACHNRYTNSLLPTLRRGKWSAEEDAKLKFAVQACGKNWTAISERVEGRTDAQCRERWSNVLDPKVLGTKNWTGEEDTTLLRLRDEEQLPWNEISLRGFGGTRTDSNCLRRYSDLKKPPKKKRKKRAPKRPVSDDEDDAEIAQHDAESGCEGEAEPEAKRQKTASASRGRGRGRGSGKVGGRGTARAAGTREQVEDSAVIGDVHLRQEYGVEGGEVEQEDAEQADEGGPTTRKSTRKRVARG</sequence>
<dbReference type="SMART" id="SM00717">
    <property type="entry name" value="SANT"/>
    <property type="match status" value="5"/>
</dbReference>
<dbReference type="Pfam" id="PF00249">
    <property type="entry name" value="Myb_DNA-binding"/>
    <property type="match status" value="2"/>
</dbReference>
<evidence type="ECO:0000256" key="5">
    <source>
        <dbReference type="SAM" id="MobiDB-lite"/>
    </source>
</evidence>
<feature type="domain" description="Myb-like" evidence="6">
    <location>
        <begin position="348"/>
        <end position="397"/>
    </location>
</feature>
<evidence type="ECO:0000259" key="6">
    <source>
        <dbReference type="PROSITE" id="PS50090"/>
    </source>
</evidence>
<accession>A0A511KHA2</accession>
<feature type="domain" description="HTH myb-type" evidence="7">
    <location>
        <begin position="398"/>
        <end position="452"/>
    </location>
</feature>
<comment type="caution">
    <text evidence="8">The sequence shown here is derived from an EMBL/GenBank/DDBJ whole genome shotgun (WGS) entry which is preliminary data.</text>
</comment>
<evidence type="ECO:0000256" key="1">
    <source>
        <dbReference type="ARBA" id="ARBA00023015"/>
    </source>
</evidence>
<dbReference type="InterPro" id="IPR009057">
    <property type="entry name" value="Homeodomain-like_sf"/>
</dbReference>
<keyword evidence="4" id="KW-0539">Nucleus</keyword>
<dbReference type="OrthoDB" id="2143914at2759"/>
<dbReference type="InterPro" id="IPR001005">
    <property type="entry name" value="SANT/Myb"/>
</dbReference>
<evidence type="ECO:0000313" key="8">
    <source>
        <dbReference type="EMBL" id="GEM09753.1"/>
    </source>
</evidence>
<evidence type="ECO:0000313" key="9">
    <source>
        <dbReference type="Proteomes" id="UP000321518"/>
    </source>
</evidence>
<dbReference type="PANTHER" id="PTHR46621">
    <property type="entry name" value="SNRNA-ACTIVATING PROTEIN COMPLEX SUBUNIT 4"/>
    <property type="match status" value="1"/>
</dbReference>
<feature type="compositionally biased region" description="Basic residues" evidence="5">
    <location>
        <begin position="619"/>
        <end position="628"/>
    </location>
</feature>
<feature type="compositionally biased region" description="Basic residues" evidence="5">
    <location>
        <begin position="504"/>
        <end position="515"/>
    </location>
</feature>
<keyword evidence="1" id="KW-0805">Transcription regulation</keyword>
<dbReference type="GO" id="GO:0019185">
    <property type="term" value="C:snRNA-activating protein complex"/>
    <property type="evidence" value="ECO:0007669"/>
    <property type="project" value="TreeGrafter"/>
</dbReference>
<dbReference type="GO" id="GO:0042795">
    <property type="term" value="P:snRNA transcription by RNA polymerase II"/>
    <property type="evidence" value="ECO:0007669"/>
    <property type="project" value="TreeGrafter"/>
</dbReference>
<dbReference type="GO" id="GO:0001006">
    <property type="term" value="F:RNA polymerase III type 3 promoter sequence-specific DNA binding"/>
    <property type="evidence" value="ECO:0007669"/>
    <property type="project" value="TreeGrafter"/>
</dbReference>
<protein>
    <submittedName>
        <fullName evidence="8">MYB protein</fullName>
    </submittedName>
</protein>